<organism evidence="1">
    <name type="scientific">viral metagenome</name>
    <dbReference type="NCBI Taxonomy" id="1070528"/>
    <lineage>
        <taxon>unclassified sequences</taxon>
        <taxon>metagenomes</taxon>
        <taxon>organismal metagenomes</taxon>
    </lineage>
</organism>
<name>A0A6H1Z7R1_9ZZZZ</name>
<reference evidence="1" key="1">
    <citation type="submission" date="2020-03" db="EMBL/GenBank/DDBJ databases">
        <title>The deep terrestrial virosphere.</title>
        <authorList>
            <person name="Holmfeldt K."/>
            <person name="Nilsson E."/>
            <person name="Simone D."/>
            <person name="Lopez-Fernandez M."/>
            <person name="Wu X."/>
            <person name="de Brujin I."/>
            <person name="Lundin D."/>
            <person name="Andersson A."/>
            <person name="Bertilsson S."/>
            <person name="Dopson M."/>
        </authorList>
    </citation>
    <scope>NUCLEOTIDE SEQUENCE</scope>
    <source>
        <strain evidence="1">TM448A00064</strain>
        <strain evidence="2">TM448B00061</strain>
    </source>
</reference>
<protein>
    <submittedName>
        <fullName evidence="1">Uncharacterized protein</fullName>
    </submittedName>
</protein>
<proteinExistence type="predicted"/>
<accession>A0A6H1Z7R1</accession>
<gene>
    <name evidence="1" type="ORF">TM448A00064_0085</name>
    <name evidence="2" type="ORF">TM448B00061_0094</name>
</gene>
<dbReference type="EMBL" id="MT143971">
    <property type="protein sequence ID" value="QJA43906.1"/>
    <property type="molecule type" value="Genomic_DNA"/>
</dbReference>
<evidence type="ECO:0000313" key="2">
    <source>
        <dbReference type="EMBL" id="QJH93474.1"/>
    </source>
</evidence>
<evidence type="ECO:0000313" key="1">
    <source>
        <dbReference type="EMBL" id="QJA43906.1"/>
    </source>
</evidence>
<dbReference type="AlphaFoldDB" id="A0A6H1Z7R1"/>
<dbReference type="EMBL" id="MT144588">
    <property type="protein sequence ID" value="QJH93474.1"/>
    <property type="molecule type" value="Genomic_DNA"/>
</dbReference>
<sequence>MSFATLNALADNKFWGGSYLADNSSSGLKAILNSVIGKINEVLPYLNGVSALDALLVGDSTNYYLTGDTWMIIDGVNPPTFSMIRMQDQSTGDFYDVFVTGAGTVTTALAP</sequence>